<evidence type="ECO:0000313" key="3">
    <source>
        <dbReference type="EMBL" id="NKE65937.1"/>
    </source>
</evidence>
<dbReference type="Gene3D" id="3.30.300.30">
    <property type="match status" value="1"/>
</dbReference>
<dbReference type="InterPro" id="IPR000873">
    <property type="entry name" value="AMP-dep_synth/lig_dom"/>
</dbReference>
<evidence type="ECO:0000313" key="4">
    <source>
        <dbReference type="Proteomes" id="UP000521868"/>
    </source>
</evidence>
<dbReference type="EMBL" id="VTOX01000002">
    <property type="protein sequence ID" value="NKE65937.1"/>
    <property type="molecule type" value="Genomic_DNA"/>
</dbReference>
<proteinExistence type="predicted"/>
<name>A0A7X6DEY1_9BURK</name>
<dbReference type="InterPro" id="IPR050237">
    <property type="entry name" value="ATP-dep_AMP-bd_enzyme"/>
</dbReference>
<organism evidence="3 4">
    <name type="scientific">Ramlibacter lithotrophicus</name>
    <dbReference type="NCBI Taxonomy" id="2606681"/>
    <lineage>
        <taxon>Bacteria</taxon>
        <taxon>Pseudomonadati</taxon>
        <taxon>Pseudomonadota</taxon>
        <taxon>Betaproteobacteria</taxon>
        <taxon>Burkholderiales</taxon>
        <taxon>Comamonadaceae</taxon>
        <taxon>Ramlibacter</taxon>
    </lineage>
</organism>
<keyword evidence="4" id="KW-1185">Reference proteome</keyword>
<reference evidence="3 4" key="1">
    <citation type="journal article" date="2020" name="Nature">
        <title>Bacterial chemolithoautotrophy via manganese oxidation.</title>
        <authorList>
            <person name="Yu H."/>
            <person name="Leadbetter J.R."/>
        </authorList>
    </citation>
    <scope>NUCLEOTIDE SEQUENCE [LARGE SCALE GENOMIC DNA]</scope>
    <source>
        <strain evidence="3 4">RBP-1</strain>
    </source>
</reference>
<protein>
    <submittedName>
        <fullName evidence="3">Long-chain fatty acid--CoA ligase</fullName>
    </submittedName>
</protein>
<dbReference type="InterPro" id="IPR020845">
    <property type="entry name" value="AMP-binding_CS"/>
</dbReference>
<keyword evidence="1 3" id="KW-0436">Ligase</keyword>
<feature type="domain" description="AMP-dependent synthetase/ligase" evidence="2">
    <location>
        <begin position="14"/>
        <end position="333"/>
    </location>
</feature>
<dbReference type="Pfam" id="PF00501">
    <property type="entry name" value="AMP-binding"/>
    <property type="match status" value="1"/>
</dbReference>
<evidence type="ECO:0000259" key="2">
    <source>
        <dbReference type="Pfam" id="PF00501"/>
    </source>
</evidence>
<dbReference type="AlphaFoldDB" id="A0A7X6DEY1"/>
<dbReference type="GO" id="GO:0016874">
    <property type="term" value="F:ligase activity"/>
    <property type="evidence" value="ECO:0007669"/>
    <property type="project" value="UniProtKB-KW"/>
</dbReference>
<dbReference type="Proteomes" id="UP000521868">
    <property type="component" value="Unassembled WGS sequence"/>
</dbReference>
<comment type="caution">
    <text evidence="3">The sequence shown here is derived from an EMBL/GenBank/DDBJ whole genome shotgun (WGS) entry which is preliminary data.</text>
</comment>
<dbReference type="Gene3D" id="3.40.50.12780">
    <property type="entry name" value="N-terminal domain of ligase-like"/>
    <property type="match status" value="1"/>
</dbReference>
<dbReference type="PROSITE" id="PS00455">
    <property type="entry name" value="AMP_BINDING"/>
    <property type="match status" value="1"/>
</dbReference>
<dbReference type="InterPro" id="IPR042099">
    <property type="entry name" value="ANL_N_sf"/>
</dbReference>
<accession>A0A7X6DEY1</accession>
<dbReference type="SUPFAM" id="SSF56801">
    <property type="entry name" value="Acetyl-CoA synthetase-like"/>
    <property type="match status" value="1"/>
</dbReference>
<evidence type="ECO:0000256" key="1">
    <source>
        <dbReference type="ARBA" id="ARBA00022598"/>
    </source>
</evidence>
<dbReference type="InterPro" id="IPR045851">
    <property type="entry name" value="AMP-bd_C_sf"/>
</dbReference>
<dbReference type="Pfam" id="PF23562">
    <property type="entry name" value="AMP-binding_C_3"/>
    <property type="match status" value="1"/>
</dbReference>
<dbReference type="RefSeq" id="WP_168107013.1">
    <property type="nucleotide sequence ID" value="NZ_VTOX01000002.1"/>
</dbReference>
<gene>
    <name evidence="3" type="ORF">RAMLITH_08905</name>
</gene>
<dbReference type="PANTHER" id="PTHR43767">
    <property type="entry name" value="LONG-CHAIN-FATTY-ACID--COA LIGASE"/>
    <property type="match status" value="1"/>
</dbReference>
<dbReference type="PANTHER" id="PTHR43767:SF8">
    <property type="entry name" value="LONG-CHAIN-FATTY-ACID--COA LIGASE"/>
    <property type="match status" value="1"/>
</dbReference>
<sequence>MTRLRPPPVDAGLAALDDGDRRWTREQLDAEYRCAAGLFIAHDVHVMATLLDNGAAWVVADGAAARAGVVHVPLPAFFSPQQLEHALRSAGVDTLLAPLLYAGALARALGAAPPRLVEMAGQELAIVRLHAVPVPLPAGTGKITFTSGTTGTPKGVCLSHDATQAVADGLVVATRALDIRRHLCVLPLPVLLENVAGLLAPLARHATCVVPRLAELGLAGSSTFDPAQFHGAVERHQPHSLILLPQMLRAWTGWLGQRRLRAPSSLRLVAVGGAAVGERLLGAARSAGIPAYEGYGLSEGASVQTLNLPDADRPGSAGRPLPHARVRVAADGEIEVAGSLMAGYLGDTVAPPPWWPTGDLGRIDDDGFVHVRGRKKDLLITSFGRNVSPEWIEQALQAQTVIAHAVVSGDGEPSLAAVLWPVAPGSSDAQLQAAVDAANAGLPDYARVARWVRARAAFNAESGFATANGRPQRAAIWRAHADALSTTP</sequence>